<accession>A0A1I0EZ68</accession>
<reference evidence="2" key="1">
    <citation type="submission" date="2016-10" db="EMBL/GenBank/DDBJ databases">
        <authorList>
            <person name="Varghese N."/>
            <person name="Submissions S."/>
        </authorList>
    </citation>
    <scope>NUCLEOTIDE SEQUENCE [LARGE SCALE GENOMIC DNA]</scope>
    <source>
        <strain evidence="2">DSM 1551</strain>
    </source>
</reference>
<gene>
    <name evidence="1" type="ORF">SAMN04489758_11546</name>
</gene>
<dbReference type="EMBL" id="FOIN01000015">
    <property type="protein sequence ID" value="SET50983.1"/>
    <property type="molecule type" value="Genomic_DNA"/>
</dbReference>
<organism evidence="1 2">
    <name type="scientific">Thomasclavelia cocleata</name>
    <dbReference type="NCBI Taxonomy" id="69824"/>
    <lineage>
        <taxon>Bacteria</taxon>
        <taxon>Bacillati</taxon>
        <taxon>Bacillota</taxon>
        <taxon>Erysipelotrichia</taxon>
        <taxon>Erysipelotrichales</taxon>
        <taxon>Coprobacillaceae</taxon>
        <taxon>Thomasclavelia</taxon>
    </lineage>
</organism>
<name>A0A1I0EZ68_9FIRM</name>
<evidence type="ECO:0000313" key="1">
    <source>
        <dbReference type="EMBL" id="SET50983.1"/>
    </source>
</evidence>
<dbReference type="AlphaFoldDB" id="A0A1I0EZ68"/>
<evidence type="ECO:0000313" key="2">
    <source>
        <dbReference type="Proteomes" id="UP000198558"/>
    </source>
</evidence>
<dbReference type="GeneID" id="78288443"/>
<proteinExistence type="predicted"/>
<keyword evidence="2" id="KW-1185">Reference proteome</keyword>
<sequence>MDVSNILFNRKMNIHLKLDDYETTLYIKVFDREKRIATMTVLKYVNENYLKIGDISEFSN</sequence>
<protein>
    <submittedName>
        <fullName evidence="1">Uncharacterized protein</fullName>
    </submittedName>
</protein>
<dbReference type="Proteomes" id="UP000198558">
    <property type="component" value="Unassembled WGS sequence"/>
</dbReference>
<dbReference type="RefSeq" id="WP_092353948.1">
    <property type="nucleotide sequence ID" value="NZ_CAOJGJ010000049.1"/>
</dbReference>